<dbReference type="Gene3D" id="1.20.1280.290">
    <property type="match status" value="2"/>
</dbReference>
<evidence type="ECO:0000256" key="11">
    <source>
        <dbReference type="ARBA" id="ARBA00023136"/>
    </source>
</evidence>
<gene>
    <name evidence="14" type="ORF">POM88_010363</name>
</gene>
<keyword evidence="11 13" id="KW-0472">Membrane</keyword>
<name>A0AAD8N0G1_9APIA</name>
<comment type="similarity">
    <text evidence="3 13">Belongs to the SWEET sugar transporter family.</text>
</comment>
<feature type="transmembrane region" description="Helical" evidence="13">
    <location>
        <begin position="135"/>
        <end position="153"/>
    </location>
</feature>
<evidence type="ECO:0000256" key="1">
    <source>
        <dbReference type="ARBA" id="ARBA00004651"/>
    </source>
</evidence>
<evidence type="ECO:0000313" key="15">
    <source>
        <dbReference type="Proteomes" id="UP001237642"/>
    </source>
</evidence>
<dbReference type="GO" id="GO:0000139">
    <property type="term" value="C:Golgi membrane"/>
    <property type="evidence" value="ECO:0007669"/>
    <property type="project" value="UniProtKB-SubCell"/>
</dbReference>
<keyword evidence="9 13" id="KW-1133">Transmembrane helix</keyword>
<organism evidence="14 15">
    <name type="scientific">Heracleum sosnowskyi</name>
    <dbReference type="NCBI Taxonomy" id="360622"/>
    <lineage>
        <taxon>Eukaryota</taxon>
        <taxon>Viridiplantae</taxon>
        <taxon>Streptophyta</taxon>
        <taxon>Embryophyta</taxon>
        <taxon>Tracheophyta</taxon>
        <taxon>Spermatophyta</taxon>
        <taxon>Magnoliopsida</taxon>
        <taxon>eudicotyledons</taxon>
        <taxon>Gunneridae</taxon>
        <taxon>Pentapetalae</taxon>
        <taxon>asterids</taxon>
        <taxon>campanulids</taxon>
        <taxon>Apiales</taxon>
        <taxon>Apiaceae</taxon>
        <taxon>Apioideae</taxon>
        <taxon>apioid superclade</taxon>
        <taxon>Tordylieae</taxon>
        <taxon>Tordyliinae</taxon>
        <taxon>Heracleum</taxon>
    </lineage>
</organism>
<evidence type="ECO:0000256" key="4">
    <source>
        <dbReference type="ARBA" id="ARBA00022448"/>
    </source>
</evidence>
<dbReference type="PANTHER" id="PTHR10791:SF30">
    <property type="entry name" value="SUGAR TRANSPORTER SWEET1"/>
    <property type="match status" value="1"/>
</dbReference>
<comment type="caution">
    <text evidence="14">The sequence shown here is derived from an EMBL/GenBank/DDBJ whole genome shotgun (WGS) entry which is preliminary data.</text>
</comment>
<evidence type="ECO:0000256" key="7">
    <source>
        <dbReference type="ARBA" id="ARBA00022692"/>
    </source>
</evidence>
<dbReference type="EMBL" id="JAUIZM010000003">
    <property type="protein sequence ID" value="KAK1391307.1"/>
    <property type="molecule type" value="Genomic_DNA"/>
</dbReference>
<feature type="transmembrane region" description="Helical" evidence="13">
    <location>
        <begin position="102"/>
        <end position="123"/>
    </location>
</feature>
<comment type="function">
    <text evidence="12">Mediates both low-affinity uptake and efflux of sugar across the plasma membrane.</text>
</comment>
<dbReference type="FunFam" id="1.20.1280.290:FF:000004">
    <property type="entry name" value="Sugar transporter SWEET"/>
    <property type="match status" value="1"/>
</dbReference>
<feature type="transmembrane region" description="Helical" evidence="13">
    <location>
        <begin position="46"/>
        <end position="66"/>
    </location>
</feature>
<protein>
    <recommendedName>
        <fullName evidence="13">Bidirectional sugar transporter SWEET</fullName>
    </recommendedName>
</protein>
<evidence type="ECO:0000256" key="13">
    <source>
        <dbReference type="RuleBase" id="RU910715"/>
    </source>
</evidence>
<dbReference type="InterPro" id="IPR004316">
    <property type="entry name" value="SWEET_rpt"/>
</dbReference>
<keyword evidence="5" id="KW-1003">Cell membrane</keyword>
<dbReference type="GO" id="GO:0051119">
    <property type="term" value="F:sugar transmembrane transporter activity"/>
    <property type="evidence" value="ECO:0007669"/>
    <property type="project" value="InterPro"/>
</dbReference>
<keyword evidence="4 13" id="KW-0813">Transport</keyword>
<keyword evidence="10" id="KW-0333">Golgi apparatus</keyword>
<evidence type="ECO:0000256" key="3">
    <source>
        <dbReference type="ARBA" id="ARBA00007809"/>
    </source>
</evidence>
<dbReference type="PANTHER" id="PTHR10791">
    <property type="entry name" value="RAG1-ACTIVATING PROTEIN 1"/>
    <property type="match status" value="1"/>
</dbReference>
<accession>A0AAD8N0G1</accession>
<proteinExistence type="inferred from homology"/>
<keyword evidence="8" id="KW-0677">Repeat</keyword>
<evidence type="ECO:0000256" key="9">
    <source>
        <dbReference type="ARBA" id="ARBA00022989"/>
    </source>
</evidence>
<feature type="transmembrane region" description="Helical" evidence="13">
    <location>
        <begin position="72"/>
        <end position="95"/>
    </location>
</feature>
<reference evidence="14" key="1">
    <citation type="submission" date="2023-02" db="EMBL/GenBank/DDBJ databases">
        <title>Genome of toxic invasive species Heracleum sosnowskyi carries increased number of genes despite the absence of recent whole-genome duplications.</title>
        <authorList>
            <person name="Schelkunov M."/>
            <person name="Shtratnikova V."/>
            <person name="Makarenko M."/>
            <person name="Klepikova A."/>
            <person name="Omelchenko D."/>
            <person name="Novikova G."/>
            <person name="Obukhova E."/>
            <person name="Bogdanov V."/>
            <person name="Penin A."/>
            <person name="Logacheva M."/>
        </authorList>
    </citation>
    <scope>NUCLEOTIDE SEQUENCE</scope>
    <source>
        <strain evidence="14">Hsosn_3</strain>
        <tissue evidence="14">Leaf</tissue>
    </source>
</reference>
<keyword evidence="7 13" id="KW-0812">Transmembrane</keyword>
<feature type="transmembrane region" description="Helical" evidence="13">
    <location>
        <begin position="193"/>
        <end position="214"/>
    </location>
</feature>
<keyword evidence="6 13" id="KW-0762">Sugar transport</keyword>
<evidence type="ECO:0000256" key="8">
    <source>
        <dbReference type="ARBA" id="ARBA00022737"/>
    </source>
</evidence>
<evidence type="ECO:0000256" key="5">
    <source>
        <dbReference type="ARBA" id="ARBA00022475"/>
    </source>
</evidence>
<evidence type="ECO:0000256" key="2">
    <source>
        <dbReference type="ARBA" id="ARBA00004653"/>
    </source>
</evidence>
<comment type="subcellular location">
    <subcellularLocation>
        <location evidence="1 13">Cell membrane</location>
        <topology evidence="1 13">Multi-pass membrane protein</topology>
    </subcellularLocation>
    <subcellularLocation>
        <location evidence="2">Golgi apparatus membrane</location>
        <topology evidence="2">Multi-pass membrane protein</topology>
    </subcellularLocation>
</comment>
<evidence type="ECO:0000256" key="10">
    <source>
        <dbReference type="ARBA" id="ARBA00023034"/>
    </source>
</evidence>
<reference evidence="14" key="2">
    <citation type="submission" date="2023-05" db="EMBL/GenBank/DDBJ databases">
        <authorList>
            <person name="Schelkunov M.I."/>
        </authorList>
    </citation>
    <scope>NUCLEOTIDE SEQUENCE</scope>
    <source>
        <strain evidence="14">Hsosn_3</strain>
        <tissue evidence="14">Leaf</tissue>
    </source>
</reference>
<keyword evidence="15" id="KW-1185">Reference proteome</keyword>
<dbReference type="Pfam" id="PF03083">
    <property type="entry name" value="MtN3_slv"/>
    <property type="match status" value="2"/>
</dbReference>
<evidence type="ECO:0000313" key="14">
    <source>
        <dbReference type="EMBL" id="KAK1391307.1"/>
    </source>
</evidence>
<sequence length="248" mass="27600">MVDHELIRAVFGIIANVISIGLFASAVPTFYRAVKRRGSVEDINPYYYLAMTFNCLFFVLYGLPFINPGNFLLLTAYGTGFIIHIAYLAIFLLYASSRQRMYVVSVFLTGFLVIGLFFGLVIGLGHTFESRSRPFGLVCIFIGSFMFLPRARLTLQVMITKSVECMPFLIALSDTLNGLCWCIYAALGSDPYLMTPNGNGLALGLYQLILYCVYRSSSTSKVCDDEELAESADKELGQTEHDKELAQA</sequence>
<dbReference type="InterPro" id="IPR047664">
    <property type="entry name" value="SWEET"/>
</dbReference>
<evidence type="ECO:0000256" key="12">
    <source>
        <dbReference type="ARBA" id="ARBA00037238"/>
    </source>
</evidence>
<evidence type="ECO:0000256" key="6">
    <source>
        <dbReference type="ARBA" id="ARBA00022597"/>
    </source>
</evidence>
<dbReference type="Proteomes" id="UP001237642">
    <property type="component" value="Unassembled WGS sequence"/>
</dbReference>
<comment type="function">
    <text evidence="13">Mediates both low-affinity uptake and efflux of sugar across the membrane.</text>
</comment>
<dbReference type="GO" id="GO:0005886">
    <property type="term" value="C:plasma membrane"/>
    <property type="evidence" value="ECO:0007669"/>
    <property type="project" value="UniProtKB-SubCell"/>
</dbReference>
<feature type="transmembrane region" description="Helical" evidence="13">
    <location>
        <begin position="6"/>
        <end position="34"/>
    </location>
</feature>
<feature type="transmembrane region" description="Helical" evidence="13">
    <location>
        <begin position="165"/>
        <end position="187"/>
    </location>
</feature>
<dbReference type="AlphaFoldDB" id="A0AAD8N0G1"/>